<evidence type="ECO:0000313" key="2">
    <source>
        <dbReference type="EMBL" id="PIK25514.1"/>
    </source>
</evidence>
<feature type="domain" description="Bacterial bifunctional deaminase-reductase C-terminal" evidence="1">
    <location>
        <begin position="11"/>
        <end position="168"/>
    </location>
</feature>
<gene>
    <name evidence="2" type="ORF">CTV99_17540</name>
</gene>
<dbReference type="GO" id="GO:0008703">
    <property type="term" value="F:5-amino-6-(5-phosphoribosylamino)uracil reductase activity"/>
    <property type="evidence" value="ECO:0007669"/>
    <property type="project" value="InterPro"/>
</dbReference>
<dbReference type="Proteomes" id="UP000230768">
    <property type="component" value="Unassembled WGS sequence"/>
</dbReference>
<dbReference type="AlphaFoldDB" id="A0A2G8IPW0"/>
<protein>
    <recommendedName>
        <fullName evidence="1">Bacterial bifunctional deaminase-reductase C-terminal domain-containing protein</fullName>
    </recommendedName>
</protein>
<proteinExistence type="predicted"/>
<dbReference type="GO" id="GO:0009231">
    <property type="term" value="P:riboflavin biosynthetic process"/>
    <property type="evidence" value="ECO:0007669"/>
    <property type="project" value="InterPro"/>
</dbReference>
<accession>A0A2G8IPW0</accession>
<dbReference type="PANTHER" id="PTHR38011:SF11">
    <property type="entry name" value="2,5-DIAMINO-6-RIBOSYLAMINO-4(3H)-PYRIMIDINONE 5'-PHOSPHATE REDUCTASE"/>
    <property type="match status" value="1"/>
</dbReference>
<dbReference type="Pfam" id="PF01872">
    <property type="entry name" value="RibD_C"/>
    <property type="match status" value="1"/>
</dbReference>
<dbReference type="RefSeq" id="WP_099728635.1">
    <property type="nucleotide sequence ID" value="NZ_JAEKDO010000007.1"/>
</dbReference>
<dbReference type="InterPro" id="IPR024072">
    <property type="entry name" value="DHFR-like_dom_sf"/>
</dbReference>
<name>A0A2G8IPW0_BACPU</name>
<organism evidence="2 3">
    <name type="scientific">Bacillus pumilus</name>
    <name type="common">Bacillus mesentericus</name>
    <dbReference type="NCBI Taxonomy" id="1408"/>
    <lineage>
        <taxon>Bacteria</taxon>
        <taxon>Bacillati</taxon>
        <taxon>Bacillota</taxon>
        <taxon>Bacilli</taxon>
        <taxon>Bacillales</taxon>
        <taxon>Bacillaceae</taxon>
        <taxon>Bacillus</taxon>
    </lineage>
</organism>
<comment type="caution">
    <text evidence="2">The sequence shown here is derived from an EMBL/GenBank/DDBJ whole genome shotgun (WGS) entry which is preliminary data.</text>
</comment>
<reference evidence="2 3" key="1">
    <citation type="submission" date="2017-11" db="EMBL/GenBank/DDBJ databases">
        <title>Draft genome sequence of Bacillus pumilus 51_5il from lake Gorkoye (Russia: Novosibirsk region).</title>
        <authorList>
            <person name="Shipova A.A."/>
            <person name="Rozanov A.S."/>
            <person name="Bryanskaya A.V."/>
            <person name="Peltek S.E."/>
        </authorList>
    </citation>
    <scope>NUCLEOTIDE SEQUENCE [LARGE SCALE GENOMIC DNA]</scope>
    <source>
        <strain evidence="2 3">51_5il</strain>
    </source>
</reference>
<dbReference type="InterPro" id="IPR002734">
    <property type="entry name" value="RibDG_C"/>
</dbReference>
<dbReference type="EMBL" id="PEKP01000033">
    <property type="protein sequence ID" value="PIK25514.1"/>
    <property type="molecule type" value="Genomic_DNA"/>
</dbReference>
<evidence type="ECO:0000313" key="3">
    <source>
        <dbReference type="Proteomes" id="UP000230768"/>
    </source>
</evidence>
<evidence type="ECO:0000259" key="1">
    <source>
        <dbReference type="Pfam" id="PF01872"/>
    </source>
</evidence>
<sequence length="184" mass="21538">MRLSEKRKLLFYGAMSIDGYLAREDHRLDWLIGTEGEEETRYDDFYASVDTLIMGRKTYEQVLKLSPDEFPYEEKTCYIVSRTLQDSHKGTHIIREDLLSFITSLKNEKGQHIWIVGGGELLQPLLKARLVDELFLQIVPVMIGKGIPLFLPTDQESRFSLQEVQQYQQIAEMHFVLKEDRKDH</sequence>
<dbReference type="SUPFAM" id="SSF53597">
    <property type="entry name" value="Dihydrofolate reductase-like"/>
    <property type="match status" value="1"/>
</dbReference>
<dbReference type="Gene3D" id="3.40.430.10">
    <property type="entry name" value="Dihydrofolate Reductase, subunit A"/>
    <property type="match status" value="1"/>
</dbReference>
<dbReference type="InterPro" id="IPR050765">
    <property type="entry name" value="Riboflavin_Biosynth_HTPR"/>
</dbReference>
<dbReference type="PANTHER" id="PTHR38011">
    <property type="entry name" value="DIHYDROFOLATE REDUCTASE FAMILY PROTEIN (AFU_ORTHOLOGUE AFUA_8G06820)"/>
    <property type="match status" value="1"/>
</dbReference>